<comment type="caution">
    <text evidence="1">The sequence shown here is derived from an EMBL/GenBank/DDBJ whole genome shotgun (WGS) entry which is preliminary data.</text>
</comment>
<dbReference type="EMBL" id="MU274908">
    <property type="protein sequence ID" value="KAI0090077.1"/>
    <property type="molecule type" value="Genomic_DNA"/>
</dbReference>
<name>A0ACB8U6R8_9APHY</name>
<accession>A0ACB8U6R8</accession>
<reference evidence="1" key="1">
    <citation type="journal article" date="2021" name="Environ. Microbiol.">
        <title>Gene family expansions and transcriptome signatures uncover fungal adaptations to wood decay.</title>
        <authorList>
            <person name="Hage H."/>
            <person name="Miyauchi S."/>
            <person name="Viragh M."/>
            <person name="Drula E."/>
            <person name="Min B."/>
            <person name="Chaduli D."/>
            <person name="Navarro D."/>
            <person name="Favel A."/>
            <person name="Norest M."/>
            <person name="Lesage-Meessen L."/>
            <person name="Balint B."/>
            <person name="Merenyi Z."/>
            <person name="de Eugenio L."/>
            <person name="Morin E."/>
            <person name="Martinez A.T."/>
            <person name="Baldrian P."/>
            <person name="Stursova M."/>
            <person name="Martinez M.J."/>
            <person name="Novotny C."/>
            <person name="Magnuson J.K."/>
            <person name="Spatafora J.W."/>
            <person name="Maurice S."/>
            <person name="Pangilinan J."/>
            <person name="Andreopoulos W."/>
            <person name="LaButti K."/>
            <person name="Hundley H."/>
            <person name="Na H."/>
            <person name="Kuo A."/>
            <person name="Barry K."/>
            <person name="Lipzen A."/>
            <person name="Henrissat B."/>
            <person name="Riley R."/>
            <person name="Ahrendt S."/>
            <person name="Nagy L.G."/>
            <person name="Grigoriev I.V."/>
            <person name="Martin F."/>
            <person name="Rosso M.N."/>
        </authorList>
    </citation>
    <scope>NUCLEOTIDE SEQUENCE</scope>
    <source>
        <strain evidence="1">CBS 384.51</strain>
    </source>
</reference>
<keyword evidence="2" id="KW-1185">Reference proteome</keyword>
<evidence type="ECO:0000313" key="1">
    <source>
        <dbReference type="EMBL" id="KAI0090077.1"/>
    </source>
</evidence>
<sequence>MYPNPESPTARVAFNNVEQKEKSIVDAARFPHVARNAWGWITVGVEVKFKATHSAFVFQNFDKKGYKPAPSSLLRDSDLGKKAQAQLAKYATEIMIRQHRSYVFIIYITSDQARLTRWDRAGCIVSTPVHLTNESHKLLNFVYRLGLMSDEELGYDSTAVLATSAEIQDLLAFTPKNSYAAKCAKDISCPDVTSQTFSEYFIGKHSAASHSPTGRGTKGYVTFNFRNKLAPKLSFMKDYWRPNIQGARTELDIYLLLNGLSVCNIATAIGGGDIPGQLTISQNFLGIDKPEELSHCRIVFEELARPLSDYKSSALMILAVYNALEAHYVGWRKAGILHRDISVNNIMRVVDQSLENDDSVVHGILNDWDLSKHKDELKGSHQVVRAGTWAFMSAVSLRYPFKPNDLADDLESFVHVVTFLMLQF</sequence>
<organism evidence="1 2">
    <name type="scientific">Irpex rosettiformis</name>
    <dbReference type="NCBI Taxonomy" id="378272"/>
    <lineage>
        <taxon>Eukaryota</taxon>
        <taxon>Fungi</taxon>
        <taxon>Dikarya</taxon>
        <taxon>Basidiomycota</taxon>
        <taxon>Agaricomycotina</taxon>
        <taxon>Agaricomycetes</taxon>
        <taxon>Polyporales</taxon>
        <taxon>Irpicaceae</taxon>
        <taxon>Irpex</taxon>
    </lineage>
</organism>
<proteinExistence type="predicted"/>
<feature type="non-terminal residue" evidence="1">
    <location>
        <position position="424"/>
    </location>
</feature>
<dbReference type="Proteomes" id="UP001055072">
    <property type="component" value="Unassembled WGS sequence"/>
</dbReference>
<gene>
    <name evidence="1" type="ORF">BDY19DRAFT_887681</name>
</gene>
<evidence type="ECO:0000313" key="2">
    <source>
        <dbReference type="Proteomes" id="UP001055072"/>
    </source>
</evidence>
<protein>
    <submittedName>
        <fullName evidence="1">Uncharacterized protein</fullName>
    </submittedName>
</protein>